<evidence type="ECO:0000259" key="18">
    <source>
        <dbReference type="Pfam" id="PF00593"/>
    </source>
</evidence>
<proteinExistence type="inferred from homology"/>
<evidence type="ECO:0000256" key="1">
    <source>
        <dbReference type="ARBA" id="ARBA00004571"/>
    </source>
</evidence>
<keyword evidence="12 20" id="KW-0675">Receptor</keyword>
<evidence type="ECO:0000256" key="6">
    <source>
        <dbReference type="ARBA" id="ARBA00022692"/>
    </source>
</evidence>
<comment type="similarity">
    <text evidence="2 14 16">Belongs to the TonB-dependent receptor family.</text>
</comment>
<dbReference type="InterPro" id="IPR036942">
    <property type="entry name" value="Beta-barrel_TonB_sf"/>
</dbReference>
<dbReference type="Pfam" id="PF00593">
    <property type="entry name" value="TonB_dep_Rec_b-barrel"/>
    <property type="match status" value="1"/>
</dbReference>
<dbReference type="RefSeq" id="WP_139088949.1">
    <property type="nucleotide sequence ID" value="NZ_VDGE01000001.1"/>
</dbReference>
<evidence type="ECO:0000313" key="20">
    <source>
        <dbReference type="EMBL" id="TNC77837.1"/>
    </source>
</evidence>
<accession>A0A5C4NYU0</accession>
<feature type="signal peptide" evidence="17">
    <location>
        <begin position="1"/>
        <end position="25"/>
    </location>
</feature>
<evidence type="ECO:0000256" key="7">
    <source>
        <dbReference type="ARBA" id="ARBA00022729"/>
    </source>
</evidence>
<keyword evidence="11 14" id="KW-0472">Membrane</keyword>
<dbReference type="Pfam" id="PF07715">
    <property type="entry name" value="Plug"/>
    <property type="match status" value="1"/>
</dbReference>
<gene>
    <name evidence="20" type="ORF">FHI69_00605</name>
</gene>
<organism evidence="20 21">
    <name type="scientific">Janthinobacterium lividum</name>
    <dbReference type="NCBI Taxonomy" id="29581"/>
    <lineage>
        <taxon>Bacteria</taxon>
        <taxon>Pseudomonadati</taxon>
        <taxon>Pseudomonadota</taxon>
        <taxon>Betaproteobacteria</taxon>
        <taxon>Burkholderiales</taxon>
        <taxon>Oxalobacteraceae</taxon>
        <taxon>Janthinobacterium</taxon>
    </lineage>
</organism>
<evidence type="ECO:0000256" key="5">
    <source>
        <dbReference type="ARBA" id="ARBA00022496"/>
    </source>
</evidence>
<dbReference type="GO" id="GO:0015891">
    <property type="term" value="P:siderophore transport"/>
    <property type="evidence" value="ECO:0007669"/>
    <property type="project" value="InterPro"/>
</dbReference>
<evidence type="ECO:0000256" key="15">
    <source>
        <dbReference type="PROSITE-ProRule" id="PRU10144"/>
    </source>
</evidence>
<dbReference type="PANTHER" id="PTHR32552">
    <property type="entry name" value="FERRICHROME IRON RECEPTOR-RELATED"/>
    <property type="match status" value="1"/>
</dbReference>
<keyword evidence="7 17" id="KW-0732">Signal</keyword>
<keyword evidence="10 16" id="KW-0798">TonB box</keyword>
<reference evidence="20 21" key="1">
    <citation type="submission" date="2019-06" db="EMBL/GenBank/DDBJ databases">
        <title>Genome sequence of Janthinobacterium lividum UCD_MED1.</title>
        <authorList>
            <person name="De Leon M.E."/>
            <person name="Jospin G."/>
        </authorList>
    </citation>
    <scope>NUCLEOTIDE SEQUENCE [LARGE SCALE GENOMIC DNA]</scope>
    <source>
        <strain evidence="20 21">UCD_MED1</strain>
    </source>
</reference>
<evidence type="ECO:0000256" key="11">
    <source>
        <dbReference type="ARBA" id="ARBA00023136"/>
    </source>
</evidence>
<dbReference type="GO" id="GO:0015344">
    <property type="term" value="F:siderophore uptake transmembrane transporter activity"/>
    <property type="evidence" value="ECO:0007669"/>
    <property type="project" value="TreeGrafter"/>
</dbReference>
<evidence type="ECO:0000256" key="4">
    <source>
        <dbReference type="ARBA" id="ARBA00022452"/>
    </source>
</evidence>
<dbReference type="CDD" id="cd01347">
    <property type="entry name" value="ligand_gated_channel"/>
    <property type="match status" value="1"/>
</dbReference>
<dbReference type="AlphaFoldDB" id="A0A5C4NYU0"/>
<keyword evidence="4 14" id="KW-1134">Transmembrane beta strand</keyword>
<evidence type="ECO:0000256" key="8">
    <source>
        <dbReference type="ARBA" id="ARBA00023004"/>
    </source>
</evidence>
<feature type="chain" id="PRO_5022826348" evidence="17">
    <location>
        <begin position="26"/>
        <end position="729"/>
    </location>
</feature>
<dbReference type="InterPro" id="IPR037066">
    <property type="entry name" value="Plug_dom_sf"/>
</dbReference>
<keyword evidence="6 14" id="KW-0812">Transmembrane</keyword>
<feature type="short sequence motif" description="TonB C-terminal box" evidence="15">
    <location>
        <begin position="712"/>
        <end position="729"/>
    </location>
</feature>
<comment type="subcellular location">
    <subcellularLocation>
        <location evidence="1 14">Cell outer membrane</location>
        <topology evidence="1 14">Multi-pass membrane protein</topology>
    </subcellularLocation>
</comment>
<evidence type="ECO:0000256" key="12">
    <source>
        <dbReference type="ARBA" id="ARBA00023170"/>
    </source>
</evidence>
<evidence type="ECO:0000256" key="16">
    <source>
        <dbReference type="RuleBase" id="RU003357"/>
    </source>
</evidence>
<evidence type="ECO:0000256" key="9">
    <source>
        <dbReference type="ARBA" id="ARBA00023065"/>
    </source>
</evidence>
<sequence>MRSFHLVPTPFALAAFLLASAAAHAQTTPAGDAQTMPTVVVNASADASAEGLSKAYAGGQVARGGRMGLLGNVDMMDTPFNSTNYTQALIQDQQAQGVGDVLQNDAGVRVTRGFGNFQEMYMIRGFAVNSDDLAYNGLYGLLPRQFVASELLERVEVFRGANSFINGAAPGGGGVGGTINLVPKRATNTPLTQMTVGTESGGQGYVAADIGRRFGPDNNTGVRINAVRRDGDTAIDREKRELSVFSIGADYRGRDFRLSADAGYQEHKLRNPRPSVRVASGVAVPTAPDASGNFAQNWTHSNERDTFGTLRGEYDLAKDVVAWAAMGFRNGDESNVLAAPTVSSASGAASSYRFDNTRHDSVRTGEIGVRGKLRTGSVGHTISATASTFWSQSKNAYGMSDFVTGFGTNIYAPVQVAAPAPTWFMGGDLAHPLVTARTMLSSFAIADTMAFADDKVLLTVGARRQTIKDDSYDYNTGARFDSSSYDESVTTPVLGLVYRPIKEVSVYANYIEGLQKGAVAGGAGVTNVGDAFAPYKSKQKEIGVKYDAGRIGASVALFTTKQPSAYVENGIFGVFGEQRNRGIELSVFGTPARGLRLLGGLTLLDTKQISAKDPANVGKDALGVPGTQLNFGAEWDVPGVRGLALTGRTLYTSKQYLDGANTQKVPSWTRLDLGARYLTTIADRAVTVRARLDNVTDKNYWASAGGASGAGYLVLGAPRTVVVSASVDF</sequence>
<evidence type="ECO:0000313" key="21">
    <source>
        <dbReference type="Proteomes" id="UP000305681"/>
    </source>
</evidence>
<evidence type="ECO:0000259" key="19">
    <source>
        <dbReference type="Pfam" id="PF07715"/>
    </source>
</evidence>
<dbReference type="Gene3D" id="2.170.130.10">
    <property type="entry name" value="TonB-dependent receptor, plug domain"/>
    <property type="match status" value="1"/>
</dbReference>
<dbReference type="InterPro" id="IPR010917">
    <property type="entry name" value="TonB_rcpt_CS"/>
</dbReference>
<feature type="domain" description="TonB-dependent receptor plug" evidence="19">
    <location>
        <begin position="75"/>
        <end position="173"/>
    </location>
</feature>
<dbReference type="Gene3D" id="2.40.170.20">
    <property type="entry name" value="TonB-dependent receptor, beta-barrel domain"/>
    <property type="match status" value="1"/>
</dbReference>
<dbReference type="PANTHER" id="PTHR32552:SF82">
    <property type="entry name" value="FCUA PROTEIN"/>
    <property type="match status" value="1"/>
</dbReference>
<feature type="domain" description="TonB-dependent receptor-like beta-barrel" evidence="18">
    <location>
        <begin position="254"/>
        <end position="695"/>
    </location>
</feature>
<evidence type="ECO:0000256" key="10">
    <source>
        <dbReference type="ARBA" id="ARBA00023077"/>
    </source>
</evidence>
<keyword evidence="9" id="KW-0406">Ion transport</keyword>
<keyword evidence="8" id="KW-0408">Iron</keyword>
<dbReference type="InterPro" id="IPR039426">
    <property type="entry name" value="TonB-dep_rcpt-like"/>
</dbReference>
<evidence type="ECO:0000256" key="3">
    <source>
        <dbReference type="ARBA" id="ARBA00022448"/>
    </source>
</evidence>
<evidence type="ECO:0000256" key="2">
    <source>
        <dbReference type="ARBA" id="ARBA00009810"/>
    </source>
</evidence>
<dbReference type="EMBL" id="VDGE01000001">
    <property type="protein sequence ID" value="TNC77837.1"/>
    <property type="molecule type" value="Genomic_DNA"/>
</dbReference>
<evidence type="ECO:0000256" key="17">
    <source>
        <dbReference type="SAM" id="SignalP"/>
    </source>
</evidence>
<keyword evidence="5" id="KW-0410">Iron transport</keyword>
<dbReference type="GO" id="GO:0038023">
    <property type="term" value="F:signaling receptor activity"/>
    <property type="evidence" value="ECO:0007669"/>
    <property type="project" value="InterPro"/>
</dbReference>
<protein>
    <submittedName>
        <fullName evidence="20">TonB-dependent receptor</fullName>
    </submittedName>
</protein>
<name>A0A5C4NYU0_9BURK</name>
<dbReference type="NCBIfam" id="TIGR01783">
    <property type="entry name" value="TonB-siderophor"/>
    <property type="match status" value="1"/>
</dbReference>
<keyword evidence="3 14" id="KW-0813">Transport</keyword>
<dbReference type="GO" id="GO:0009279">
    <property type="term" value="C:cell outer membrane"/>
    <property type="evidence" value="ECO:0007669"/>
    <property type="project" value="UniProtKB-SubCell"/>
</dbReference>
<evidence type="ECO:0000256" key="13">
    <source>
        <dbReference type="ARBA" id="ARBA00023237"/>
    </source>
</evidence>
<dbReference type="SUPFAM" id="SSF56935">
    <property type="entry name" value="Porins"/>
    <property type="match status" value="1"/>
</dbReference>
<dbReference type="PROSITE" id="PS01156">
    <property type="entry name" value="TONB_DEPENDENT_REC_2"/>
    <property type="match status" value="1"/>
</dbReference>
<evidence type="ECO:0000256" key="14">
    <source>
        <dbReference type="PROSITE-ProRule" id="PRU01360"/>
    </source>
</evidence>
<dbReference type="InterPro" id="IPR000531">
    <property type="entry name" value="Beta-barrel_TonB"/>
</dbReference>
<dbReference type="Proteomes" id="UP000305681">
    <property type="component" value="Unassembled WGS sequence"/>
</dbReference>
<comment type="caution">
    <text evidence="20">The sequence shown here is derived from an EMBL/GenBank/DDBJ whole genome shotgun (WGS) entry which is preliminary data.</text>
</comment>
<keyword evidence="13 14" id="KW-0998">Cell outer membrane</keyword>
<dbReference type="InterPro" id="IPR010105">
    <property type="entry name" value="TonB_sidphr_rcpt"/>
</dbReference>
<dbReference type="PROSITE" id="PS52016">
    <property type="entry name" value="TONB_DEPENDENT_REC_3"/>
    <property type="match status" value="1"/>
</dbReference>
<dbReference type="InterPro" id="IPR012910">
    <property type="entry name" value="Plug_dom"/>
</dbReference>